<proteinExistence type="predicted"/>
<name>A0A8B6DNP9_MYTGA</name>
<keyword evidence="4" id="KW-1185">Reference proteome</keyword>
<evidence type="ECO:0000256" key="1">
    <source>
        <dbReference type="SAM" id="MobiDB-lite"/>
    </source>
</evidence>
<dbReference type="Proteomes" id="UP000596742">
    <property type="component" value="Unassembled WGS sequence"/>
</dbReference>
<feature type="transmembrane region" description="Helical" evidence="2">
    <location>
        <begin position="22"/>
        <end position="47"/>
    </location>
</feature>
<feature type="region of interest" description="Disordered" evidence="1">
    <location>
        <begin position="153"/>
        <end position="176"/>
    </location>
</feature>
<accession>A0A8B6DNP9</accession>
<feature type="non-terminal residue" evidence="3">
    <location>
        <position position="271"/>
    </location>
</feature>
<dbReference type="EMBL" id="UYJE01003751">
    <property type="protein sequence ID" value="VDI22114.1"/>
    <property type="molecule type" value="Genomic_DNA"/>
</dbReference>
<evidence type="ECO:0000256" key="2">
    <source>
        <dbReference type="SAM" id="Phobius"/>
    </source>
</evidence>
<comment type="caution">
    <text evidence="3">The sequence shown here is derived from an EMBL/GenBank/DDBJ whole genome shotgun (WGS) entry which is preliminary data.</text>
</comment>
<reference evidence="3" key="1">
    <citation type="submission" date="2018-11" db="EMBL/GenBank/DDBJ databases">
        <authorList>
            <person name="Alioto T."/>
            <person name="Alioto T."/>
        </authorList>
    </citation>
    <scope>NUCLEOTIDE SEQUENCE</scope>
</reference>
<evidence type="ECO:0000313" key="3">
    <source>
        <dbReference type="EMBL" id="VDI22114.1"/>
    </source>
</evidence>
<organism evidence="3 4">
    <name type="scientific">Mytilus galloprovincialis</name>
    <name type="common">Mediterranean mussel</name>
    <dbReference type="NCBI Taxonomy" id="29158"/>
    <lineage>
        <taxon>Eukaryota</taxon>
        <taxon>Metazoa</taxon>
        <taxon>Spiralia</taxon>
        <taxon>Lophotrochozoa</taxon>
        <taxon>Mollusca</taxon>
        <taxon>Bivalvia</taxon>
        <taxon>Autobranchia</taxon>
        <taxon>Pteriomorphia</taxon>
        <taxon>Mytilida</taxon>
        <taxon>Mytiloidea</taxon>
        <taxon>Mytilidae</taxon>
        <taxon>Mytilinae</taxon>
        <taxon>Mytilus</taxon>
    </lineage>
</organism>
<keyword evidence="2" id="KW-0812">Transmembrane</keyword>
<evidence type="ECO:0000313" key="4">
    <source>
        <dbReference type="Proteomes" id="UP000596742"/>
    </source>
</evidence>
<gene>
    <name evidence="3" type="ORF">MGAL_10B076678</name>
</gene>
<feature type="compositionally biased region" description="Basic and acidic residues" evidence="1">
    <location>
        <begin position="154"/>
        <end position="176"/>
    </location>
</feature>
<protein>
    <submittedName>
        <fullName evidence="3">Uncharacterized protein</fullName>
    </submittedName>
</protein>
<dbReference type="AlphaFoldDB" id="A0A8B6DNP9"/>
<dbReference type="OrthoDB" id="6141174at2759"/>
<sequence>SENDVTLPTKKNKSNDSTKDVITVYAVVISTSLIIIVAVLVFTVIVCHFKKRATSSKLCDNHQNTSVREMIDSSGYNIINYNKMTGINISNIDKNSLKAYATNRQPQNIGSAMEQGNTFGNTYESLSTNRNPAEHTYETDPIHNNQYQTLTTQRESDKHVYESTDPAKTKDSTTLNEQKDDICNKYESLSTNRNSAEHVYESAAILTNQYQTFTKQLESDKHFYESTEPVQAQNIKIIIAQDDDICNKYEPLSSNLNPVEHVYESDSIHTN</sequence>
<keyword evidence="2" id="KW-1133">Transmembrane helix</keyword>
<keyword evidence="2" id="KW-0472">Membrane</keyword>